<keyword evidence="3" id="KW-1185">Reference proteome</keyword>
<proteinExistence type="predicted"/>
<accession>A0A8X8H3B6</accession>
<dbReference type="Proteomes" id="UP000484076">
    <property type="component" value="Unassembled WGS sequence"/>
</dbReference>
<dbReference type="AlphaFoldDB" id="A0A8X8H3B6"/>
<sequence length="185" mass="19125">MPIRHVLIVSLVALAGCAASPRYLIDPPAASVSVRTAAQSIMLRDVSLPDYASADKISVQDADGSVREVKSALWADLPPRAVTLALARQLDTALSATVAAAPWPLAGLPDAEIEVRVERNLAGSDGQFRLAGTFYVLSEIGRLGPESSGFDIAVPLAGTSPAEIAAAQSQALAKLAETIALSVGR</sequence>
<organism evidence="2 3">
    <name type="scientific">Fertoeibacter niger</name>
    <dbReference type="NCBI Taxonomy" id="2656921"/>
    <lineage>
        <taxon>Bacteria</taxon>
        <taxon>Pseudomonadati</taxon>
        <taxon>Pseudomonadota</taxon>
        <taxon>Alphaproteobacteria</taxon>
        <taxon>Rhodobacterales</taxon>
        <taxon>Paracoccaceae</taxon>
        <taxon>Fertoeibacter</taxon>
    </lineage>
</organism>
<dbReference type="RefSeq" id="WP_152827070.1">
    <property type="nucleotide sequence ID" value="NZ_WHUT02000008.1"/>
</dbReference>
<dbReference type="Pfam" id="PF03886">
    <property type="entry name" value="ABC_trans_aux"/>
    <property type="match status" value="1"/>
</dbReference>
<evidence type="ECO:0000313" key="3">
    <source>
        <dbReference type="Proteomes" id="UP000484076"/>
    </source>
</evidence>
<dbReference type="Gene3D" id="3.40.50.10610">
    <property type="entry name" value="ABC-type transport auxiliary lipoprotein component"/>
    <property type="match status" value="1"/>
</dbReference>
<dbReference type="InterPro" id="IPR005586">
    <property type="entry name" value="ABC_trans_aux"/>
</dbReference>
<evidence type="ECO:0000259" key="1">
    <source>
        <dbReference type="Pfam" id="PF03886"/>
    </source>
</evidence>
<comment type="caution">
    <text evidence="2">The sequence shown here is derived from an EMBL/GenBank/DDBJ whole genome shotgun (WGS) entry which is preliminary data.</text>
</comment>
<gene>
    <name evidence="2" type="ORF">GEU84_013800</name>
</gene>
<feature type="domain" description="ABC-type transport auxiliary lipoprotein component" evidence="1">
    <location>
        <begin position="23"/>
        <end position="180"/>
    </location>
</feature>
<dbReference type="EMBL" id="WHUT02000008">
    <property type="protein sequence ID" value="NUB45467.1"/>
    <property type="molecule type" value="Genomic_DNA"/>
</dbReference>
<protein>
    <submittedName>
        <fullName evidence="2">Membrane integrity-associated transporter subunit PqiC</fullName>
    </submittedName>
</protein>
<evidence type="ECO:0000313" key="2">
    <source>
        <dbReference type="EMBL" id="NUB45467.1"/>
    </source>
</evidence>
<dbReference type="PROSITE" id="PS51257">
    <property type="entry name" value="PROKAR_LIPOPROTEIN"/>
    <property type="match status" value="1"/>
</dbReference>
<name>A0A8X8H3B6_9RHOB</name>
<reference evidence="2" key="1">
    <citation type="submission" date="2020-05" db="EMBL/GenBank/DDBJ databases">
        <title>Fertoebacter nigrum gen. nov., sp. nov., a new member of the family Rhodobacteraceae.</title>
        <authorList>
            <person name="Szuroczki S."/>
            <person name="Abbaszade G."/>
            <person name="Buni D."/>
            <person name="Schumann P."/>
            <person name="Toth E."/>
        </authorList>
    </citation>
    <scope>NUCLEOTIDE SEQUENCE</scope>
    <source>
        <strain evidence="2">RG-N-1a</strain>
    </source>
</reference>
<dbReference type="SUPFAM" id="SSF159594">
    <property type="entry name" value="XCC0632-like"/>
    <property type="match status" value="1"/>
</dbReference>